<feature type="compositionally biased region" description="Basic residues" evidence="1">
    <location>
        <begin position="1"/>
        <end position="11"/>
    </location>
</feature>
<dbReference type="EMBL" id="MFUW01000032">
    <property type="protein sequence ID" value="OGI89374.1"/>
    <property type="molecule type" value="Genomic_DNA"/>
</dbReference>
<comment type="caution">
    <text evidence="2">The sequence shown here is derived from an EMBL/GenBank/DDBJ whole genome shotgun (WGS) entry which is preliminary data.</text>
</comment>
<dbReference type="AlphaFoldDB" id="A0A1F6X5G8"/>
<sequence length="66" mass="6457">MVIPQKGRKHHNDAAPAAVTVPGIRGPGRSRKESSCREGSGTGAGGVYSPGFGEDGGIGGLGTPVG</sequence>
<organism evidence="2 3">
    <name type="scientific">Candidatus Nomurabacteria bacterium RIFCSPLOWO2_01_FULL_40_15</name>
    <dbReference type="NCBI Taxonomy" id="1801772"/>
    <lineage>
        <taxon>Bacteria</taxon>
        <taxon>Candidatus Nomuraibacteriota</taxon>
    </lineage>
</organism>
<evidence type="ECO:0000313" key="3">
    <source>
        <dbReference type="Proteomes" id="UP000176814"/>
    </source>
</evidence>
<name>A0A1F6X5G8_9BACT</name>
<reference evidence="2 3" key="1">
    <citation type="journal article" date="2016" name="Nat. Commun.">
        <title>Thousands of microbial genomes shed light on interconnected biogeochemical processes in an aquifer system.</title>
        <authorList>
            <person name="Anantharaman K."/>
            <person name="Brown C.T."/>
            <person name="Hug L.A."/>
            <person name="Sharon I."/>
            <person name="Castelle C.J."/>
            <person name="Probst A.J."/>
            <person name="Thomas B.C."/>
            <person name="Singh A."/>
            <person name="Wilkins M.J."/>
            <person name="Karaoz U."/>
            <person name="Brodie E.L."/>
            <person name="Williams K.H."/>
            <person name="Hubbard S.S."/>
            <person name="Banfield J.F."/>
        </authorList>
    </citation>
    <scope>NUCLEOTIDE SEQUENCE [LARGE SCALE GENOMIC DNA]</scope>
</reference>
<protein>
    <submittedName>
        <fullName evidence="2">Uncharacterized protein</fullName>
    </submittedName>
</protein>
<feature type="compositionally biased region" description="Gly residues" evidence="1">
    <location>
        <begin position="40"/>
        <end position="66"/>
    </location>
</feature>
<evidence type="ECO:0000313" key="2">
    <source>
        <dbReference type="EMBL" id="OGI89374.1"/>
    </source>
</evidence>
<gene>
    <name evidence="2" type="ORF">A2911_01095</name>
</gene>
<accession>A0A1F6X5G8</accession>
<dbReference type="Proteomes" id="UP000176814">
    <property type="component" value="Unassembled WGS sequence"/>
</dbReference>
<feature type="region of interest" description="Disordered" evidence="1">
    <location>
        <begin position="1"/>
        <end position="66"/>
    </location>
</feature>
<evidence type="ECO:0000256" key="1">
    <source>
        <dbReference type="SAM" id="MobiDB-lite"/>
    </source>
</evidence>
<proteinExistence type="predicted"/>